<reference evidence="13 14" key="1">
    <citation type="submission" date="2019-09" db="EMBL/GenBank/DDBJ databases">
        <title>Bird 10,000 Genomes (B10K) Project - Family phase.</title>
        <authorList>
            <person name="Zhang G."/>
        </authorList>
    </citation>
    <scope>NUCLEOTIDE SEQUENCE [LARGE SCALE GENOMIC DNA]</scope>
    <source>
        <strain evidence="13">B10K-DU-008-62</strain>
        <tissue evidence="13">Mixed tissue sample</tissue>
    </source>
</reference>
<feature type="region of interest" description="Disordered" evidence="11">
    <location>
        <begin position="1195"/>
        <end position="1220"/>
    </location>
</feature>
<evidence type="ECO:0000256" key="1">
    <source>
        <dbReference type="ARBA" id="ARBA00004120"/>
    </source>
</evidence>
<evidence type="ECO:0000256" key="3">
    <source>
        <dbReference type="ARBA" id="ARBA00022475"/>
    </source>
</evidence>
<evidence type="ECO:0000256" key="12">
    <source>
        <dbReference type="SAM" id="Phobius"/>
    </source>
</evidence>
<evidence type="ECO:0000256" key="8">
    <source>
        <dbReference type="ARBA" id="ARBA00023212"/>
    </source>
</evidence>
<comment type="caution">
    <text evidence="13">The sequence shown here is derived from an EMBL/GenBank/DDBJ whole genome shotgun (WGS) entry which is preliminary data.</text>
</comment>
<dbReference type="Pfam" id="PF12297">
    <property type="entry name" value="EVC2_like"/>
    <property type="match status" value="1"/>
</dbReference>
<evidence type="ECO:0000256" key="6">
    <source>
        <dbReference type="ARBA" id="ARBA00022989"/>
    </source>
</evidence>
<keyword evidence="10" id="KW-0175">Coiled coil</keyword>
<evidence type="ECO:0000256" key="10">
    <source>
        <dbReference type="SAM" id="Coils"/>
    </source>
</evidence>
<keyword evidence="7 12" id="KW-0472">Membrane</keyword>
<keyword evidence="14" id="KW-1185">Reference proteome</keyword>
<dbReference type="InterPro" id="IPR026501">
    <property type="entry name" value="Limbin/EVC"/>
</dbReference>
<sequence>FSAVPLPLVIEANEASHQLLTSAASDNQWSHSLFALIPSWTKKILFKRESSVNHQLPEDVSNMSMSSGFGITLQKCGVVDVEHDPQTAYITLLINNTNTVLSTNITDLILLDNVTGLHVKKNSGNKTTGGIQIYRKRFLQGGEFFAVNYSALLDAKEMWNGRVLTLPVKLTFRTSSQNKTHLVSLTASFTITEEEKTKISYSHAIHASGFFIAFFISLVLTCAVFLIVYRTQILKWTFCSKNQEIQHELSQNHKLEHSQFNSGDLFSADIIMNDQIIDILSFEESGNMLQALEDFEVASLMQADADLEARRTHICKEVIAMLMKNMVLSHSLFPHVEKRMSSIFKKQFLAMEKEIKEEYERKMVAITAECNLETRKKMEAQCQKARAANEEAEELMKKMNEKPAVEYRSLLDRLHRLEQDHLKRFLLVKQEEYFAKAYRQLAVSQRRELHNIFFTQITNASFKGELKMETAKILVEDYSKIQGDIEELMDFLQASKKYHLNRRFAYRQYLISKIQLRDSQASVLINTAATQISSLINKMERAGHLPESHLGVLLDRAEAEINSVKQKFDHDLKQEKQKLHQKLITKRRREMLQKKEHRKEQLSLEDPCKTIKEVTHYLSHWKKLLCDHTVESEELAEKLDNEASEELKELLFSLTEKTVEELKRVQYGVFVQELVKLSVPKMFLLEAVEEHKKEMIVKHEQLEREERDKSTAAEELLQLTRQKLSQELEMSISEQKKLRNWEQSVFMQLLSLPLSLSEEELLRMRQELHCCFSQVDSSLAWPKIRTRTLLQAFEAERRDAEMLKVDQNLAMISKQHSKIKKTGSRNRNKIDILKKSLQDKICICEDLVTDENLNKVQYELLLEKEYQLRDLENKLGEYIASVAFQKAVKKSKTLELYNAIISVQALLFEQLSTSKTLSKLECIQILEAHNPEIEELDRKLEYEMLHKESAQQQQHLMSRQRWTLDRLGLSSEAVETNADRQVTVLLRQAMNKCRQFINLHQQSLRDEQWNCTVLEDLLENIEMDAFLALYSQELRLAGYLAKLTRVPMGILHRILNLLLPSSSQSEVLSVLDSISKYSDGVAESDSNADESGSSKKRRNQEFWQALEKKVRQDLINRSLEKFPSLNKRKDSLIKKKQLALLEKASFIHHCGLLTHTPVEQSDPPVPLNPAAAEAIELLDTGEKVFLFREPSDPMVSLHNSPRKKKNNFLNSKKAARANMD</sequence>
<evidence type="ECO:0000256" key="11">
    <source>
        <dbReference type="SAM" id="MobiDB-lite"/>
    </source>
</evidence>
<feature type="coiled-coil region" evidence="10">
    <location>
        <begin position="685"/>
        <end position="722"/>
    </location>
</feature>
<keyword evidence="6 12" id="KW-1133">Transmembrane helix</keyword>
<dbReference type="GO" id="GO:0007224">
    <property type="term" value="P:smoothened signaling pathway"/>
    <property type="evidence" value="ECO:0007669"/>
    <property type="project" value="InterPro"/>
</dbReference>
<dbReference type="AlphaFoldDB" id="A0A7L0U472"/>
<feature type="non-terminal residue" evidence="13">
    <location>
        <position position="1220"/>
    </location>
</feature>
<feature type="transmembrane region" description="Helical" evidence="12">
    <location>
        <begin position="204"/>
        <end position="229"/>
    </location>
</feature>
<evidence type="ECO:0000256" key="5">
    <source>
        <dbReference type="ARBA" id="ARBA00022692"/>
    </source>
</evidence>
<keyword evidence="9" id="KW-0966">Cell projection</keyword>
<evidence type="ECO:0000313" key="14">
    <source>
        <dbReference type="Proteomes" id="UP000568556"/>
    </source>
</evidence>
<keyword evidence="3" id="KW-1003">Cell membrane</keyword>
<feature type="non-terminal residue" evidence="13">
    <location>
        <position position="1"/>
    </location>
</feature>
<name>A0A7L0U472_CHOAC</name>
<feature type="region of interest" description="Disordered" evidence="11">
    <location>
        <begin position="1080"/>
        <end position="1099"/>
    </location>
</feature>
<dbReference type="EMBL" id="VXAQ01000442">
    <property type="protein sequence ID" value="NXL61781.1"/>
    <property type="molecule type" value="Genomic_DNA"/>
</dbReference>
<accession>A0A7L0U472</accession>
<organism evidence="13 14">
    <name type="scientific">Chordeiles acutipennis</name>
    <name type="common">Lesser nighthawk</name>
    <name type="synonym">Caprimulgus acutipennis</name>
    <dbReference type="NCBI Taxonomy" id="118183"/>
    <lineage>
        <taxon>Eukaryota</taxon>
        <taxon>Metazoa</taxon>
        <taxon>Chordata</taxon>
        <taxon>Craniata</taxon>
        <taxon>Vertebrata</taxon>
        <taxon>Euteleostomi</taxon>
        <taxon>Archelosauria</taxon>
        <taxon>Archosauria</taxon>
        <taxon>Dinosauria</taxon>
        <taxon>Saurischia</taxon>
        <taxon>Theropoda</taxon>
        <taxon>Coelurosauria</taxon>
        <taxon>Aves</taxon>
        <taxon>Neognathae</taxon>
        <taxon>Neoaves</taxon>
        <taxon>Strisores</taxon>
        <taxon>Caprimulgiformes</taxon>
        <taxon>Caprimulgidae</taxon>
        <taxon>Chordeilinae</taxon>
        <taxon>Chordeiles</taxon>
    </lineage>
</organism>
<comment type="subcellular location">
    <subcellularLocation>
        <location evidence="2">Cell membrane</location>
        <topology evidence="2">Single-pass membrane protein</topology>
    </subcellularLocation>
    <subcellularLocation>
        <location evidence="1">Cytoplasm</location>
        <location evidence="1">Cytoskeleton</location>
        <location evidence="1">Cilium basal body</location>
    </subcellularLocation>
</comment>
<gene>
    <name evidence="13" type="primary">Evc2</name>
    <name evidence="13" type="ORF">CHOACU_R06976</name>
</gene>
<dbReference type="Proteomes" id="UP000568556">
    <property type="component" value="Unassembled WGS sequence"/>
</dbReference>
<evidence type="ECO:0000256" key="4">
    <source>
        <dbReference type="ARBA" id="ARBA00022490"/>
    </source>
</evidence>
<proteinExistence type="predicted"/>
<dbReference type="PANTHER" id="PTHR16795">
    <property type="entry name" value="LIMBIN/ELLIS-VAN CREVELD PROTEIN"/>
    <property type="match status" value="1"/>
</dbReference>
<feature type="coiled-coil region" evidence="10">
    <location>
        <begin position="349"/>
        <end position="402"/>
    </location>
</feature>
<evidence type="ECO:0000313" key="13">
    <source>
        <dbReference type="EMBL" id="NXL61781.1"/>
    </source>
</evidence>
<dbReference type="OrthoDB" id="8852462at2759"/>
<keyword evidence="4" id="KW-0963">Cytoplasm</keyword>
<evidence type="ECO:0000256" key="2">
    <source>
        <dbReference type="ARBA" id="ARBA00004162"/>
    </source>
</evidence>
<protein>
    <submittedName>
        <fullName evidence="13">LBN protein</fullName>
    </submittedName>
</protein>
<keyword evidence="8" id="KW-0206">Cytoskeleton</keyword>
<keyword evidence="5 12" id="KW-0812">Transmembrane</keyword>
<dbReference type="GO" id="GO:0098797">
    <property type="term" value="C:plasma membrane protein complex"/>
    <property type="evidence" value="ECO:0007669"/>
    <property type="project" value="TreeGrafter"/>
</dbReference>
<evidence type="ECO:0000256" key="7">
    <source>
        <dbReference type="ARBA" id="ARBA00023136"/>
    </source>
</evidence>
<evidence type="ECO:0000256" key="9">
    <source>
        <dbReference type="ARBA" id="ARBA00023273"/>
    </source>
</evidence>
<dbReference type="GO" id="GO:0060170">
    <property type="term" value="C:ciliary membrane"/>
    <property type="evidence" value="ECO:0007669"/>
    <property type="project" value="TreeGrafter"/>
</dbReference>
<dbReference type="PANTHER" id="PTHR16795:SF14">
    <property type="entry name" value="LIMBIN"/>
    <property type="match status" value="1"/>
</dbReference>
<dbReference type="InterPro" id="IPR022076">
    <property type="entry name" value="Limbin"/>
</dbReference>